<dbReference type="InterPro" id="IPR032506">
    <property type="entry name" value="SGSH_C"/>
</dbReference>
<dbReference type="RefSeq" id="WP_303307501.1">
    <property type="nucleotide sequence ID" value="NZ_JAODOP010000004.1"/>
</dbReference>
<dbReference type="PANTHER" id="PTHR43108:SF6">
    <property type="entry name" value="N-SULPHOGLUCOSAMINE SULPHOHYDROLASE"/>
    <property type="match status" value="1"/>
</dbReference>
<keyword evidence="5" id="KW-1185">Reference proteome</keyword>
<comment type="caution">
    <text evidence="4">The sequence shown here is derived from an EMBL/GenBank/DDBJ whole genome shotgun (WGS) entry which is preliminary data.</text>
</comment>
<dbReference type="PANTHER" id="PTHR43108">
    <property type="entry name" value="N-ACETYLGLUCOSAMINE-6-SULFATASE FAMILY MEMBER"/>
    <property type="match status" value="1"/>
</dbReference>
<evidence type="ECO:0000256" key="1">
    <source>
        <dbReference type="ARBA" id="ARBA00008779"/>
    </source>
</evidence>
<accession>A0ABU7XWX4</accession>
<dbReference type="PROSITE" id="PS00523">
    <property type="entry name" value="SULFATASE_1"/>
    <property type="match status" value="1"/>
</dbReference>
<protein>
    <submittedName>
        <fullName evidence="4">Sulfatase</fullName>
    </submittedName>
</protein>
<sequence length="522" mass="60917">MGKMKKDILLIVVLYVGIFNFLYSQSQHTEKPNIIFIMSDDHASHAISAYNGIYKDVAPTPNIDRLAKEGMLMSNTFCTNSICGPSRASILTGKYSHQNGFYKNVGGDPFDGSQQTFPKELQKNGYTTAVVGKWHLWSEPTGFDYYKYHVLNEEQGSYWDPVYNENGKEIQEKGYATNLTGKYAIEWLEKKRDTSKPFMLMFQFKAPHRPWYPDEKYKNLFDGVDMPYPETFDDDYKTRELTAGKSMMSIENHLTNKDLKITPPEGLSSEAYAKWLRLGDKGEYVSPSDTLTGAALKKWKYQTYIKDYLACIRSVDDNIGKLLEYLDKNDLTKNTIVIYTADQGFYLGDHGWYDKRFMYEESLRMPFIIRYPGEIEAGKQNDQINLNIDFGPTILDLANVDTPKAMQGKSFAKSLTSKNPKCGRKDMYYHYYEYPKWHNVQPHYGIRTERYKLIHFYYNIDVWELYDLQEDPNELTNLYGNKDKRELIKKLKRKLYKLQKEYGDDVSLEEMRTATKKGMVEY</sequence>
<evidence type="ECO:0000313" key="5">
    <source>
        <dbReference type="Proteomes" id="UP001337305"/>
    </source>
</evidence>
<reference evidence="4 5" key="1">
    <citation type="submission" date="2022-09" db="EMBL/GenBank/DDBJ databases">
        <title>Genome sequencing of Flavivirga sp. MEBiC05379.</title>
        <authorList>
            <person name="Oh H.-M."/>
            <person name="Kwon K.K."/>
            <person name="Park M.J."/>
            <person name="Yang S.-H."/>
        </authorList>
    </citation>
    <scope>NUCLEOTIDE SEQUENCE [LARGE SCALE GENOMIC DNA]</scope>
    <source>
        <strain evidence="4 5">MEBiC05379</strain>
    </source>
</reference>
<dbReference type="CDD" id="cd16031">
    <property type="entry name" value="G6S_like"/>
    <property type="match status" value="1"/>
</dbReference>
<feature type="domain" description="N-sulphoglucosamine sulphohydrolase C-terminal" evidence="3">
    <location>
        <begin position="348"/>
        <end position="500"/>
    </location>
</feature>
<dbReference type="EMBL" id="JAODOP010000004">
    <property type="protein sequence ID" value="MEF3835208.1"/>
    <property type="molecule type" value="Genomic_DNA"/>
</dbReference>
<dbReference type="Pfam" id="PF01663">
    <property type="entry name" value="Phosphodiest"/>
    <property type="match status" value="1"/>
</dbReference>
<comment type="similarity">
    <text evidence="1">Belongs to the sulfatase family.</text>
</comment>
<dbReference type="Gene3D" id="3.40.720.10">
    <property type="entry name" value="Alkaline Phosphatase, subunit A"/>
    <property type="match status" value="1"/>
</dbReference>
<name>A0ABU7XWX4_9FLAO</name>
<keyword evidence="2" id="KW-0378">Hydrolase</keyword>
<organism evidence="4 5">
    <name type="scientific">Flavivirga spongiicola</name>
    <dbReference type="NCBI Taxonomy" id="421621"/>
    <lineage>
        <taxon>Bacteria</taxon>
        <taxon>Pseudomonadati</taxon>
        <taxon>Bacteroidota</taxon>
        <taxon>Flavobacteriia</taxon>
        <taxon>Flavobacteriales</taxon>
        <taxon>Flavobacteriaceae</taxon>
        <taxon>Flavivirga</taxon>
    </lineage>
</organism>
<dbReference type="InterPro" id="IPR002591">
    <property type="entry name" value="Phosphodiest/P_Trfase"/>
</dbReference>
<dbReference type="InterPro" id="IPR024607">
    <property type="entry name" value="Sulfatase_CS"/>
</dbReference>
<dbReference type="Pfam" id="PF16347">
    <property type="entry name" value="SGSH_C"/>
    <property type="match status" value="1"/>
</dbReference>
<evidence type="ECO:0000313" key="4">
    <source>
        <dbReference type="EMBL" id="MEF3835208.1"/>
    </source>
</evidence>
<dbReference type="SUPFAM" id="SSF53649">
    <property type="entry name" value="Alkaline phosphatase-like"/>
    <property type="match status" value="1"/>
</dbReference>
<proteinExistence type="inferred from homology"/>
<evidence type="ECO:0000259" key="3">
    <source>
        <dbReference type="Pfam" id="PF16347"/>
    </source>
</evidence>
<dbReference type="InterPro" id="IPR017850">
    <property type="entry name" value="Alkaline_phosphatase_core_sf"/>
</dbReference>
<evidence type="ECO:0000256" key="2">
    <source>
        <dbReference type="ARBA" id="ARBA00022801"/>
    </source>
</evidence>
<gene>
    <name evidence="4" type="ORF">N1F79_18940</name>
</gene>
<dbReference type="PROSITE" id="PS00149">
    <property type="entry name" value="SULFATASE_2"/>
    <property type="match status" value="1"/>
</dbReference>
<dbReference type="Proteomes" id="UP001337305">
    <property type="component" value="Unassembled WGS sequence"/>
</dbReference>